<gene>
    <name evidence="10" type="ORF">FYJ79_05045</name>
</gene>
<dbReference type="InterPro" id="IPR024528">
    <property type="entry name" value="ThrE_2"/>
</dbReference>
<dbReference type="Pfam" id="PF12821">
    <property type="entry name" value="ThrE_2"/>
    <property type="match status" value="1"/>
</dbReference>
<keyword evidence="2" id="KW-1003">Cell membrane</keyword>
<keyword evidence="6 8" id="KW-0472">Membrane</keyword>
<evidence type="ECO:0000256" key="2">
    <source>
        <dbReference type="ARBA" id="ARBA00022475"/>
    </source>
</evidence>
<evidence type="ECO:0000313" key="10">
    <source>
        <dbReference type="EMBL" id="MST88947.1"/>
    </source>
</evidence>
<evidence type="ECO:0000256" key="4">
    <source>
        <dbReference type="ARBA" id="ARBA00022692"/>
    </source>
</evidence>
<feature type="transmembrane region" description="Helical" evidence="8">
    <location>
        <begin position="118"/>
        <end position="140"/>
    </location>
</feature>
<dbReference type="EMBL" id="VUNM01000008">
    <property type="protein sequence ID" value="MST88947.1"/>
    <property type="molecule type" value="Genomic_DNA"/>
</dbReference>
<dbReference type="PANTHER" id="PTHR34390">
    <property type="entry name" value="UPF0442 PROTEIN YJJB-RELATED"/>
    <property type="match status" value="1"/>
</dbReference>
<keyword evidence="11" id="KW-1185">Reference proteome</keyword>
<evidence type="ECO:0000256" key="6">
    <source>
        <dbReference type="ARBA" id="ARBA00023136"/>
    </source>
</evidence>
<dbReference type="GO" id="GO:0015744">
    <property type="term" value="P:succinate transport"/>
    <property type="evidence" value="ECO:0007669"/>
    <property type="project" value="TreeGrafter"/>
</dbReference>
<feature type="transmembrane region" description="Helical" evidence="8">
    <location>
        <begin position="50"/>
        <end position="72"/>
    </location>
</feature>
<keyword evidence="5 8" id="KW-1133">Transmembrane helix</keyword>
<dbReference type="GO" id="GO:0005886">
    <property type="term" value="C:plasma membrane"/>
    <property type="evidence" value="ECO:0007669"/>
    <property type="project" value="UniProtKB-SubCell"/>
</dbReference>
<comment type="subcellular location">
    <subcellularLocation>
        <location evidence="1">Cell membrane</location>
        <topology evidence="1">Multi-pass membrane protein</topology>
    </subcellularLocation>
</comment>
<dbReference type="AlphaFoldDB" id="A0A844FSQ6"/>
<name>A0A844FSQ6_9FIRM</name>
<dbReference type="InterPro" id="IPR050539">
    <property type="entry name" value="ThrE_Dicarb/AminoAcid_Exp"/>
</dbReference>
<evidence type="ECO:0000313" key="11">
    <source>
        <dbReference type="Proteomes" id="UP000442619"/>
    </source>
</evidence>
<evidence type="ECO:0000259" key="9">
    <source>
        <dbReference type="Pfam" id="PF12821"/>
    </source>
</evidence>
<accession>A0A844FSQ6</accession>
<reference evidence="10 11" key="1">
    <citation type="submission" date="2019-08" db="EMBL/GenBank/DDBJ databases">
        <title>In-depth cultivation of the pig gut microbiome towards novel bacterial diversity and tailored functional studies.</title>
        <authorList>
            <person name="Wylensek D."/>
            <person name="Hitch T.C.A."/>
            <person name="Clavel T."/>
        </authorList>
    </citation>
    <scope>NUCLEOTIDE SEQUENCE [LARGE SCALE GENOMIC DNA]</scope>
    <source>
        <strain evidence="10 11">CA-Schmier-601-WT-3</strain>
    </source>
</reference>
<evidence type="ECO:0000256" key="7">
    <source>
        <dbReference type="ARBA" id="ARBA00034125"/>
    </source>
</evidence>
<evidence type="ECO:0000256" key="3">
    <source>
        <dbReference type="ARBA" id="ARBA00022519"/>
    </source>
</evidence>
<protein>
    <submittedName>
        <fullName evidence="10">Threonine/serine exporter</fullName>
    </submittedName>
</protein>
<keyword evidence="4 8" id="KW-0812">Transmembrane</keyword>
<dbReference type="Proteomes" id="UP000442619">
    <property type="component" value="Unassembled WGS sequence"/>
</dbReference>
<keyword evidence="3" id="KW-0997">Cell inner membrane</keyword>
<proteinExistence type="inferred from homology"/>
<dbReference type="RefSeq" id="WP_154515104.1">
    <property type="nucleotide sequence ID" value="NZ_VUNM01000008.1"/>
</dbReference>
<feature type="domain" description="Threonine/Serine exporter ThrE" evidence="9">
    <location>
        <begin position="4"/>
        <end position="131"/>
    </location>
</feature>
<evidence type="ECO:0000256" key="8">
    <source>
        <dbReference type="SAM" id="Phobius"/>
    </source>
</evidence>
<feature type="transmembrane region" description="Helical" evidence="8">
    <location>
        <begin position="26"/>
        <end position="43"/>
    </location>
</feature>
<feature type="transmembrane region" description="Helical" evidence="8">
    <location>
        <begin position="78"/>
        <end position="97"/>
    </location>
</feature>
<evidence type="ECO:0000256" key="1">
    <source>
        <dbReference type="ARBA" id="ARBA00004651"/>
    </source>
</evidence>
<organism evidence="10 11">
    <name type="scientific">Sharpea porci</name>
    <dbReference type="NCBI Taxonomy" id="2652286"/>
    <lineage>
        <taxon>Bacteria</taxon>
        <taxon>Bacillati</taxon>
        <taxon>Bacillota</taxon>
        <taxon>Erysipelotrichia</taxon>
        <taxon>Erysipelotrichales</taxon>
        <taxon>Coprobacillaceae</taxon>
        <taxon>Sharpea</taxon>
    </lineage>
</organism>
<dbReference type="PANTHER" id="PTHR34390:SF1">
    <property type="entry name" value="SUCCINATE TRANSPORTER SUBUNIT YJJB-RELATED"/>
    <property type="match status" value="1"/>
</dbReference>
<sequence length="148" mass="16250">MIIQFLVAMVATAAFSILYSVPRKNILAGAVAGGVGWIIYFTLEKVGADTIVYAFTSAFFLGVISRICAVLFKTPVTLYLLPGIFPIVPGAGIYYTAYYFFMNDMASFTRNGLETAKIALAISFGIIFALSIPHEIFGLLRKLQREEK</sequence>
<comment type="similarity">
    <text evidence="7">Belongs to the ThrE exporter (TC 2.A.79) family.</text>
</comment>
<evidence type="ECO:0000256" key="5">
    <source>
        <dbReference type="ARBA" id="ARBA00022989"/>
    </source>
</evidence>
<comment type="caution">
    <text evidence="10">The sequence shown here is derived from an EMBL/GenBank/DDBJ whole genome shotgun (WGS) entry which is preliminary data.</text>
</comment>